<feature type="coiled-coil region" evidence="1">
    <location>
        <begin position="920"/>
        <end position="954"/>
    </location>
</feature>
<proteinExistence type="predicted"/>
<reference evidence="3" key="1">
    <citation type="journal article" date="2019" name="Int. J. Syst. Evol. Microbiol.">
        <title>The Global Catalogue of Microorganisms (GCM) 10K type strain sequencing project: providing services to taxonomists for standard genome sequencing and annotation.</title>
        <authorList>
            <consortium name="The Broad Institute Genomics Platform"/>
            <consortium name="The Broad Institute Genome Sequencing Center for Infectious Disease"/>
            <person name="Wu L."/>
            <person name="Ma J."/>
        </authorList>
    </citation>
    <scope>NUCLEOTIDE SEQUENCE [LARGE SCALE GENOMIC DNA]</scope>
    <source>
        <strain evidence="3">CGMCC 1.15111</strain>
    </source>
</reference>
<dbReference type="Proteomes" id="UP000658258">
    <property type="component" value="Unassembled WGS sequence"/>
</dbReference>
<feature type="coiled-coil region" evidence="1">
    <location>
        <begin position="493"/>
        <end position="551"/>
    </location>
</feature>
<evidence type="ECO:0000313" key="3">
    <source>
        <dbReference type="Proteomes" id="UP000658258"/>
    </source>
</evidence>
<comment type="caution">
    <text evidence="2">The sequence shown here is derived from an EMBL/GenBank/DDBJ whole genome shotgun (WGS) entry which is preliminary data.</text>
</comment>
<accession>A0ABQ3I4N2</accession>
<name>A0ABQ3I4N2_9BACT</name>
<gene>
    <name evidence="2" type="ORF">GCM10011340_18920</name>
</gene>
<keyword evidence="3" id="KW-1185">Reference proteome</keyword>
<evidence type="ECO:0000256" key="1">
    <source>
        <dbReference type="SAM" id="Coils"/>
    </source>
</evidence>
<evidence type="ECO:0000313" key="2">
    <source>
        <dbReference type="EMBL" id="GHE63740.1"/>
    </source>
</evidence>
<protein>
    <submittedName>
        <fullName evidence="2">Uncharacterized protein</fullName>
    </submittedName>
</protein>
<feature type="coiled-coil region" evidence="1">
    <location>
        <begin position="662"/>
        <end position="761"/>
    </location>
</feature>
<dbReference type="EMBL" id="BNAG01000002">
    <property type="protein sequence ID" value="GHE63740.1"/>
    <property type="molecule type" value="Genomic_DNA"/>
</dbReference>
<keyword evidence="1" id="KW-0175">Coiled coil</keyword>
<sequence length="1025" mass="113829">MTMSITYTEELQGSINNSNNQFIQEEYDLDHANNAAKISLYYAHGETEKNAINYRNAKIEQSRALNLDNQAVQGVNLATNAATAAKQSLVDSGKATSNISTAAANMQIAANAITKLSSDVAGILAVANAADHGSQIQNSVERAYKKIRKAAKLAEEVSLVSLNATIEAAQSTASTVVTDSQQTVAAMGNFQKSTAAQYSNTSAQAVAGNEGLTEARKNEKAAAGNFDITKKQDKAIKSTRQLINKVSNYNLQLFDPALKKTKSATTDQVWIVPPGESYTISFNKFEGDGLSGNNGSDPTESGYVKYYRLIMVKYDASASFDINVAKDLDVGTYHQIPAKGYSSYARTFYLLGTDQALIPRDPSVPKETDPNSLDATDAKHVRGIAVDYLGKPVEPGEHYVAYVYAVYSDAYQKLISNTDGLLSLPSKNLQLQMDLPKIPKHGLDKDGKSKDNLVLHDPAQLNSRNFAVQFEVKQKDYNPDLMEYRIMLVEKRNVDAQNLNKKVQAALDRLDRAEYNYNRQKQKLQTMQQALNRLEIEFNTTQVNVQELEANQIEVDEKTPVYIKAQQDEITLQLGVLNKKLETNRSSQVELEASIYGNATTVGQQKVVASAYKEYQDALQADQAISTQKIELNVSDFIFDADLMNSVQPANYYSATPFKWTEESAKSQHKEAKETLKLAQLKATDAIKEYAFYDFDLKEAHNAVQEASDKVNEMKTALSKAESDLDKVEMNTSGSTDSQELNDAIAALNTARDNLQLAEAELAGREVDLQIVEANKTSGLSGIQKVLDGYVVASSNNERSTEILELSKKNKRTNRGASATNEVVLFYTETGEDATDNYGEPLQFNDISNWKTTLDIFEKLWEKEAQKFDPFFNGIEQLGQSLEKNLKKLKLQEAAEKSVQETFGHLLDSKDIGPYLKRYLKEVEDEAEHKINEKEALTKAAIDLEKEIQAILKAILEYKIDQEADQLPEEVKDQYLAQKSNNPGISYQAVVLTTIQANNEEDLVNQYRLQHSHYSKPSALWGVVE</sequence>
<organism evidence="2 3">
    <name type="scientific">Roseivirga thermotolerans</name>
    <dbReference type="NCBI Taxonomy" id="1758176"/>
    <lineage>
        <taxon>Bacteria</taxon>
        <taxon>Pseudomonadati</taxon>
        <taxon>Bacteroidota</taxon>
        <taxon>Cytophagia</taxon>
        <taxon>Cytophagales</taxon>
        <taxon>Roseivirgaceae</taxon>
        <taxon>Roseivirga</taxon>
    </lineage>
</organism>